<dbReference type="Proteomes" id="UP000014281">
    <property type="component" value="Unassembled WGS sequence"/>
</dbReference>
<dbReference type="AlphaFoldDB" id="A0A8E0I3K7"/>
<protein>
    <submittedName>
        <fullName evidence="1">CRISPR-associated protein, CT1975 family</fullName>
    </submittedName>
</protein>
<dbReference type="Pfam" id="PF09344">
    <property type="entry name" value="Cas_CT1975"/>
    <property type="match status" value="1"/>
</dbReference>
<evidence type="ECO:0000313" key="2">
    <source>
        <dbReference type="Proteomes" id="UP000014281"/>
    </source>
</evidence>
<evidence type="ECO:0000313" key="1">
    <source>
        <dbReference type="EMBL" id="EPC16819.1"/>
    </source>
</evidence>
<dbReference type="EMBL" id="ANKW01000064">
    <property type="protein sequence ID" value="EPC16819.1"/>
    <property type="molecule type" value="Genomic_DNA"/>
</dbReference>
<dbReference type="InterPro" id="IPR010148">
    <property type="entry name" value="CRISPR-assoc_prot_CT1975"/>
</dbReference>
<dbReference type="NCBIfam" id="TIGR01869">
    <property type="entry name" value="casC_Cse4"/>
    <property type="match status" value="1"/>
</dbReference>
<accession>A0A8E0I3K7</accession>
<organism evidence="1 2">
    <name type="scientific">Lacticaseibacillus paracasei subsp. paracasei Lpp122</name>
    <dbReference type="NCBI Taxonomy" id="1256218"/>
    <lineage>
        <taxon>Bacteria</taxon>
        <taxon>Bacillati</taxon>
        <taxon>Bacillota</taxon>
        <taxon>Bacilli</taxon>
        <taxon>Lactobacillales</taxon>
        <taxon>Lactobacillaceae</taxon>
        <taxon>Lacticaseibacillus</taxon>
    </lineage>
</organism>
<gene>
    <name evidence="1" type="ORF">Lpp122_2359</name>
</gene>
<dbReference type="RefSeq" id="WP_003586650.1">
    <property type="nucleotide sequence ID" value="NZ_ANKW01000064.1"/>
</dbReference>
<proteinExistence type="predicted"/>
<sequence>MTNKNLYIDIHVLQTVPSANINRDDTGAPKKALYGGVTRARVSSQSWKRAMRLRFNQEDHDDAGLRTKEVPQLLRQALKAAAPALTDEEIAAKADAVFSTAKIKITKDGQTGALMLISTGQLKKLAQYALDNEALDKKELTKLFKGEQSLDLALFGRMVADNPELNVEGSAQVAHAISTHEIVPEFDYFTALDDFKPEDNAGAAMLGTVEYNSSTLYRYANLNFQEFEANIGGRAAVSGALSYIKEFLLSMPNGKQNTFANKTLPNYVMVTLRPDTPVNLVSAFEDPVKSNHGYVEASVKRLEQEYQDALQFVDAPLFTAVVGKTNGEVGEQQANVNGLLDAVGAVLKKAVSDENDLDQAN</sequence>
<name>A0A8E0I3K7_LACPA</name>
<reference evidence="1 2" key="1">
    <citation type="journal article" date="2013" name="PLoS ONE">
        <title>Lactobacillus paracasei comparative genomics: towards species pan-genome definition and exploitation of diversity.</title>
        <authorList>
            <person name="Smokvina T."/>
            <person name="Wels M."/>
            <person name="Polka J."/>
            <person name="Chervaux C."/>
            <person name="Brisse S."/>
            <person name="Boekhorst J."/>
            <person name="van Hylckama Vlieg J.E."/>
            <person name="Siezen R.J."/>
        </authorList>
    </citation>
    <scope>NUCLEOTIDE SEQUENCE [LARGE SCALE GENOMIC DNA]</scope>
    <source>
        <strain evidence="1 2">Lpp122</strain>
    </source>
</reference>
<comment type="caution">
    <text evidence="1">The sequence shown here is derived from an EMBL/GenBank/DDBJ whole genome shotgun (WGS) entry which is preliminary data.</text>
</comment>